<comment type="caution">
    <text evidence="12">The sequence shown here is derived from an EMBL/GenBank/DDBJ whole genome shotgun (WGS) entry which is preliminary data.</text>
</comment>
<protein>
    <recommendedName>
        <fullName evidence="3">aldehyde oxygenase (deformylating)</fullName>
        <ecNumber evidence="3">4.1.99.5</ecNumber>
    </recommendedName>
</protein>
<dbReference type="PANTHER" id="PTHR11863">
    <property type="entry name" value="STEROL DESATURASE"/>
    <property type="match status" value="1"/>
</dbReference>
<dbReference type="GO" id="GO:0016491">
    <property type="term" value="F:oxidoreductase activity"/>
    <property type="evidence" value="ECO:0007669"/>
    <property type="project" value="InterPro"/>
</dbReference>
<evidence type="ECO:0000256" key="4">
    <source>
        <dbReference type="ARBA" id="ARBA00022692"/>
    </source>
</evidence>
<evidence type="ECO:0000256" key="10">
    <source>
        <dbReference type="SAM" id="Phobius"/>
    </source>
</evidence>
<dbReference type="Proteomes" id="UP000636800">
    <property type="component" value="Chromosome 12"/>
</dbReference>
<evidence type="ECO:0000256" key="3">
    <source>
        <dbReference type="ARBA" id="ARBA00013146"/>
    </source>
</evidence>
<evidence type="ECO:0000256" key="9">
    <source>
        <dbReference type="ARBA" id="ARBA00047909"/>
    </source>
</evidence>
<keyword evidence="13" id="KW-1185">Reference proteome</keyword>
<dbReference type="GO" id="GO:0071771">
    <property type="term" value="F:aldehyde oxygenase (deformylating) activity"/>
    <property type="evidence" value="ECO:0007669"/>
    <property type="project" value="UniProtKB-EC"/>
</dbReference>
<evidence type="ECO:0000256" key="5">
    <source>
        <dbReference type="ARBA" id="ARBA00022824"/>
    </source>
</evidence>
<comment type="subcellular location">
    <subcellularLocation>
        <location evidence="1">Endoplasmic reticulum membrane</location>
        <topology evidence="1">Multi-pass membrane protein</topology>
    </subcellularLocation>
</comment>
<evidence type="ECO:0000256" key="6">
    <source>
        <dbReference type="ARBA" id="ARBA00022989"/>
    </source>
</evidence>
<evidence type="ECO:0000259" key="11">
    <source>
        <dbReference type="Pfam" id="PF04116"/>
    </source>
</evidence>
<evidence type="ECO:0000313" key="13">
    <source>
        <dbReference type="Proteomes" id="UP000636800"/>
    </source>
</evidence>
<feature type="transmembrane region" description="Helical" evidence="10">
    <location>
        <begin position="154"/>
        <end position="181"/>
    </location>
</feature>
<dbReference type="Pfam" id="PF04116">
    <property type="entry name" value="FA_hydroxylase"/>
    <property type="match status" value="1"/>
</dbReference>
<organism evidence="12 13">
    <name type="scientific">Vanilla planifolia</name>
    <name type="common">Vanilla</name>
    <dbReference type="NCBI Taxonomy" id="51239"/>
    <lineage>
        <taxon>Eukaryota</taxon>
        <taxon>Viridiplantae</taxon>
        <taxon>Streptophyta</taxon>
        <taxon>Embryophyta</taxon>
        <taxon>Tracheophyta</taxon>
        <taxon>Spermatophyta</taxon>
        <taxon>Magnoliopsida</taxon>
        <taxon>Liliopsida</taxon>
        <taxon>Asparagales</taxon>
        <taxon>Orchidaceae</taxon>
        <taxon>Vanilloideae</taxon>
        <taxon>Vanilleae</taxon>
        <taxon>Vanilla</taxon>
    </lineage>
</organism>
<keyword evidence="6 10" id="KW-1133">Transmembrane helix</keyword>
<keyword evidence="7 10" id="KW-0472">Membrane</keyword>
<dbReference type="InterPro" id="IPR050307">
    <property type="entry name" value="Sterol_Desaturase_Related"/>
</dbReference>
<reference evidence="12 13" key="1">
    <citation type="journal article" date="2020" name="Nat. Food">
        <title>A phased Vanilla planifolia genome enables genetic improvement of flavour and production.</title>
        <authorList>
            <person name="Hasing T."/>
            <person name="Tang H."/>
            <person name="Brym M."/>
            <person name="Khazi F."/>
            <person name="Huang T."/>
            <person name="Chambers A.H."/>
        </authorList>
    </citation>
    <scope>NUCLEOTIDE SEQUENCE [LARGE SCALE GENOMIC DNA]</scope>
    <source>
        <tissue evidence="12">Leaf</tissue>
    </source>
</reference>
<dbReference type="EC" id="4.1.99.5" evidence="3"/>
<comment type="similarity">
    <text evidence="2">Belongs to the sterol desaturase family.</text>
</comment>
<dbReference type="GO" id="GO:0008610">
    <property type="term" value="P:lipid biosynthetic process"/>
    <property type="evidence" value="ECO:0007669"/>
    <property type="project" value="InterPro"/>
</dbReference>
<evidence type="ECO:0000313" key="12">
    <source>
        <dbReference type="EMBL" id="KAG0457415.1"/>
    </source>
</evidence>
<name>A0A835PNS9_VANPL</name>
<feature type="transmembrane region" description="Helical" evidence="10">
    <location>
        <begin position="64"/>
        <end position="83"/>
    </location>
</feature>
<evidence type="ECO:0000256" key="1">
    <source>
        <dbReference type="ARBA" id="ARBA00004477"/>
    </source>
</evidence>
<evidence type="ECO:0000256" key="2">
    <source>
        <dbReference type="ARBA" id="ARBA00009324"/>
    </source>
</evidence>
<dbReference type="AlphaFoldDB" id="A0A835PNS9"/>
<dbReference type="GO" id="GO:0005789">
    <property type="term" value="C:endoplasmic reticulum membrane"/>
    <property type="evidence" value="ECO:0007669"/>
    <property type="project" value="UniProtKB-SubCell"/>
</dbReference>
<feature type="domain" description="Fatty acid hydroxylase" evidence="11">
    <location>
        <begin position="105"/>
        <end position="198"/>
    </location>
</feature>
<gene>
    <name evidence="12" type="ORF">HPP92_022572</name>
</gene>
<dbReference type="InterPro" id="IPR006694">
    <property type="entry name" value="Fatty_acid_hydroxylase"/>
</dbReference>
<evidence type="ECO:0000256" key="8">
    <source>
        <dbReference type="ARBA" id="ARBA00023239"/>
    </source>
</evidence>
<accession>A0A835PNS9</accession>
<comment type="catalytic activity">
    <reaction evidence="9">
        <text>a long-chain fatty aldehyde + 2 NADPH + O2 + H(+) = a long-chain alkane + formate + 2 NADP(+) + H2O</text>
        <dbReference type="Rhea" id="RHEA:21440"/>
        <dbReference type="ChEBI" id="CHEBI:15377"/>
        <dbReference type="ChEBI" id="CHEBI:15378"/>
        <dbReference type="ChEBI" id="CHEBI:15379"/>
        <dbReference type="ChEBI" id="CHEBI:15740"/>
        <dbReference type="ChEBI" id="CHEBI:17176"/>
        <dbReference type="ChEBI" id="CHEBI:57783"/>
        <dbReference type="ChEBI" id="CHEBI:58349"/>
        <dbReference type="ChEBI" id="CHEBI:83563"/>
        <dbReference type="EC" id="4.1.99.5"/>
    </reaction>
</comment>
<sequence>MLRYHTLLEAEGALGRNLTSVEALWFRYSESMPDYILYYHNINFKLQPKISHPASSFLKCYKDVLFVFFFVVGPLQLVSYPTIKLVGIRTGLPLPSSWEIVAQLVVYFLVEDYGNYWIHRAMHSKWGYERIHHVHHEFTAPIGFAAPYAHWAEVLILGIPSFVGPALVPCHMITFWLWIALRQIEAIETHSGGPNNQTIALEEKCNKNPSHQEDILVKETMEELPSSNQVMFR</sequence>
<proteinExistence type="inferred from homology"/>
<evidence type="ECO:0000256" key="7">
    <source>
        <dbReference type="ARBA" id="ARBA00023136"/>
    </source>
</evidence>
<keyword evidence="5" id="KW-0256">Endoplasmic reticulum</keyword>
<dbReference type="EMBL" id="JADCNL010000012">
    <property type="protein sequence ID" value="KAG0457415.1"/>
    <property type="molecule type" value="Genomic_DNA"/>
</dbReference>
<keyword evidence="4 10" id="KW-0812">Transmembrane</keyword>
<dbReference type="OrthoDB" id="2126698at2759"/>
<dbReference type="GO" id="GO:0005506">
    <property type="term" value="F:iron ion binding"/>
    <property type="evidence" value="ECO:0007669"/>
    <property type="project" value="InterPro"/>
</dbReference>
<keyword evidence="8" id="KW-0456">Lyase</keyword>